<protein>
    <submittedName>
        <fullName evidence="1">Uncharacterized protein</fullName>
    </submittedName>
</protein>
<sequence>MLTLDLDDFMVELEEGTVKHVGTTNTSAAVKLYHAEAVEARAFGDSQVKLAFDDGEGNEVEVALDPDHVESLVADVEALREEGTVFE</sequence>
<reference evidence="1 2" key="1">
    <citation type="journal article" date="2019" name="Int. J. Syst. Evol. Microbiol.">
        <title>The Global Catalogue of Microorganisms (GCM) 10K type strain sequencing project: providing services to taxonomists for standard genome sequencing and annotation.</title>
        <authorList>
            <consortium name="The Broad Institute Genomics Platform"/>
            <consortium name="The Broad Institute Genome Sequencing Center for Infectious Disease"/>
            <person name="Wu L."/>
            <person name="Ma J."/>
        </authorList>
    </citation>
    <scope>NUCLEOTIDE SEQUENCE [LARGE SCALE GENOMIC DNA]</scope>
    <source>
        <strain evidence="1 2">NBRC 111368</strain>
    </source>
</reference>
<evidence type="ECO:0000313" key="2">
    <source>
        <dbReference type="Proteomes" id="UP001596328"/>
    </source>
</evidence>
<comment type="caution">
    <text evidence="1">The sequence shown here is derived from an EMBL/GenBank/DDBJ whole genome shotgun (WGS) entry which is preliminary data.</text>
</comment>
<dbReference type="AlphaFoldDB" id="A0ABD5S3U1"/>
<evidence type="ECO:0000313" key="1">
    <source>
        <dbReference type="EMBL" id="MFC6726146.1"/>
    </source>
</evidence>
<organism evidence="1 2">
    <name type="scientific">Halobium palmae</name>
    <dbReference type="NCBI Taxonomy" id="1776492"/>
    <lineage>
        <taxon>Archaea</taxon>
        <taxon>Methanobacteriati</taxon>
        <taxon>Methanobacteriota</taxon>
        <taxon>Stenosarchaea group</taxon>
        <taxon>Halobacteria</taxon>
        <taxon>Halobacteriales</taxon>
        <taxon>Haloferacaceae</taxon>
        <taxon>Halobium</taxon>
    </lineage>
</organism>
<proteinExistence type="predicted"/>
<dbReference type="EMBL" id="JBHSWU010000919">
    <property type="protein sequence ID" value="MFC6726146.1"/>
    <property type="molecule type" value="Genomic_DNA"/>
</dbReference>
<dbReference type="Proteomes" id="UP001596328">
    <property type="component" value="Unassembled WGS sequence"/>
</dbReference>
<gene>
    <name evidence="1" type="ORF">ACFQE1_17610</name>
</gene>
<accession>A0ABD5S3U1</accession>
<name>A0ABD5S3U1_9EURY</name>
<keyword evidence="2" id="KW-1185">Reference proteome</keyword>